<proteinExistence type="predicted"/>
<reference evidence="1" key="1">
    <citation type="journal article" date="2010" name="Science">
        <title>Plasticity of animal genome architecture unmasked by rapid evolution of a pelagic tunicate.</title>
        <authorList>
            <person name="Denoeud F."/>
            <person name="Henriet S."/>
            <person name="Mungpakdee S."/>
            <person name="Aury J.M."/>
            <person name="Da Silva C."/>
            <person name="Brinkmann H."/>
            <person name="Mikhaleva J."/>
            <person name="Olsen L.C."/>
            <person name="Jubin C."/>
            <person name="Canestro C."/>
            <person name="Bouquet J.M."/>
            <person name="Danks G."/>
            <person name="Poulain J."/>
            <person name="Campsteijn C."/>
            <person name="Adamski M."/>
            <person name="Cross I."/>
            <person name="Yadetie F."/>
            <person name="Muffato M."/>
            <person name="Louis A."/>
            <person name="Butcher S."/>
            <person name="Tsagkogeorga G."/>
            <person name="Konrad A."/>
            <person name="Singh S."/>
            <person name="Jensen M.F."/>
            <person name="Cong E.H."/>
            <person name="Eikeseth-Otteraa H."/>
            <person name="Noel B."/>
            <person name="Anthouard V."/>
            <person name="Porcel B.M."/>
            <person name="Kachouri-Lafond R."/>
            <person name="Nishino A."/>
            <person name="Ugolini M."/>
            <person name="Chourrout P."/>
            <person name="Nishida H."/>
            <person name="Aasland R."/>
            <person name="Huzurbazar S."/>
            <person name="Westhof E."/>
            <person name="Delsuc F."/>
            <person name="Lehrach H."/>
            <person name="Reinhardt R."/>
            <person name="Weissenbach J."/>
            <person name="Roy S.W."/>
            <person name="Artiguenave F."/>
            <person name="Postlethwait J.H."/>
            <person name="Manak J.R."/>
            <person name="Thompson E.M."/>
            <person name="Jaillon O."/>
            <person name="Du Pasquier L."/>
            <person name="Boudinot P."/>
            <person name="Liberles D.A."/>
            <person name="Volff J.N."/>
            <person name="Philippe H."/>
            <person name="Lenhard B."/>
            <person name="Roest Crollius H."/>
            <person name="Wincker P."/>
            <person name="Chourrout D."/>
        </authorList>
    </citation>
    <scope>NUCLEOTIDE SEQUENCE [LARGE SCALE GENOMIC DNA]</scope>
</reference>
<gene>
    <name evidence="1" type="ORF">GSOID_T00011438001</name>
</gene>
<dbReference type="SUPFAM" id="SSF50965">
    <property type="entry name" value="Galactose oxidase, central domain"/>
    <property type="match status" value="1"/>
</dbReference>
<name>E4WX14_OIKDI</name>
<evidence type="ECO:0000313" key="2">
    <source>
        <dbReference type="Proteomes" id="UP000001307"/>
    </source>
</evidence>
<dbReference type="InterPro" id="IPR015915">
    <property type="entry name" value="Kelch-typ_b-propeller"/>
</dbReference>
<dbReference type="InParanoid" id="E4WX14"/>
<accession>E4WX14</accession>
<dbReference type="AlphaFoldDB" id="E4WX14"/>
<keyword evidence="2" id="KW-1185">Reference proteome</keyword>
<dbReference type="Proteomes" id="UP000001307">
    <property type="component" value="Unassembled WGS sequence"/>
</dbReference>
<dbReference type="OrthoDB" id="8626034at2759"/>
<dbReference type="Gene3D" id="2.120.10.80">
    <property type="entry name" value="Kelch-type beta propeller"/>
    <property type="match status" value="1"/>
</dbReference>
<evidence type="ECO:0000313" key="1">
    <source>
        <dbReference type="EMBL" id="CBY21906.1"/>
    </source>
</evidence>
<dbReference type="EMBL" id="FN653018">
    <property type="protein sequence ID" value="CBY21906.1"/>
    <property type="molecule type" value="Genomic_DNA"/>
</dbReference>
<dbReference type="InterPro" id="IPR011043">
    <property type="entry name" value="Gal_Oxase/kelch_b-propeller"/>
</dbReference>
<organism evidence="1">
    <name type="scientific">Oikopleura dioica</name>
    <name type="common">Tunicate</name>
    <dbReference type="NCBI Taxonomy" id="34765"/>
    <lineage>
        <taxon>Eukaryota</taxon>
        <taxon>Metazoa</taxon>
        <taxon>Chordata</taxon>
        <taxon>Tunicata</taxon>
        <taxon>Appendicularia</taxon>
        <taxon>Copelata</taxon>
        <taxon>Oikopleuridae</taxon>
        <taxon>Oikopleura</taxon>
    </lineage>
</organism>
<protein>
    <submittedName>
        <fullName evidence="1">Uncharacterized protein</fullName>
    </submittedName>
</protein>
<sequence length="343" mass="37522">MFQTLLSPLNSAECLKSCSPTENAASTSPADTALLIFRADRDISTTTQILAGDGSSMTSTNFNFPYEGYLWAAKFAVVKDVLHIFGGYDDRQKIAKLEGCNFVELSARLNFPLDTFGAALAIHNKALVCFDLIWYETERTETKGTLCDSFDGTAVASTFSTAYPHIGGSLGIYKGQPTTVSGNSEDSEHSHHVYHQKVETLSTTGWTSLADLPRYSRFHNLVGLETGSMFLIGGLQVPESVPESPLENTVVWILHEWNGKWATAGNLKKAIPFSSSIRIGDHIYVVPGASSSEIDTYEDGFPVQRIDLEEGYIIASTTSTVIETYQEPIGMPVLYHATFDICV</sequence>